<dbReference type="InterPro" id="IPR010732">
    <property type="entry name" value="T6SS_TssG-like"/>
</dbReference>
<reference evidence="1 2" key="1">
    <citation type="journal article" date="2022" name="Mar. Drugs">
        <title>Bioassay-Guided Fractionation Leads to the Detection of Cholic Acid Generated by the Rare Thalassomonas sp.</title>
        <authorList>
            <person name="Pheiffer F."/>
            <person name="Schneider Y.K."/>
            <person name="Hansen E.H."/>
            <person name="Andersen J.H."/>
            <person name="Isaksson J."/>
            <person name="Busche T."/>
            <person name="R C."/>
            <person name="Kalinowski J."/>
            <person name="Zyl L.V."/>
            <person name="Trindade M."/>
        </authorList>
    </citation>
    <scope>NUCLEOTIDE SEQUENCE [LARGE SCALE GENOMIC DNA]</scope>
    <source>
        <strain evidence="1 2">A5K-61T</strain>
    </source>
</reference>
<sequence>MAGTHGNENEFIKKLLKQKSYLEYELFALLRVIERLSPLYPGLGFSKTPRDDPVRLGQSPLLAFFPSAIHEIKKHPQKHLYKIKNSYWGLFGCNGPLPTHLSEYALQRKTAKKDATLCEFADIFHHRLLSLYYRAWKTGQASLHFDKNSNNEFDSHINALSRHKSVNHNKDSPAQLYCGLLTNKTPSLAVIEQMLGQQLQVKINIRPFQGQWLAIDSQDLSLLGKSNSCLGQSAINGRHVFDRLNKISLCLSRLSLSKYLTFLPGEQGHFELCSLIKLLVPGEMTIEVQLTLAQGQALPGRLKDNSRLGFNSWLCGQSRRIPTKAKQQKSYLLPQALSRRESV</sequence>
<keyword evidence="2" id="KW-1185">Reference proteome</keyword>
<evidence type="ECO:0000313" key="2">
    <source>
        <dbReference type="Proteomes" id="UP001215231"/>
    </source>
</evidence>
<dbReference type="PANTHER" id="PTHR35564">
    <property type="match status" value="1"/>
</dbReference>
<evidence type="ECO:0000313" key="1">
    <source>
        <dbReference type="EMBL" id="WDE14131.1"/>
    </source>
</evidence>
<dbReference type="NCBIfam" id="TIGR03347">
    <property type="entry name" value="VI_chp_1"/>
    <property type="match status" value="1"/>
</dbReference>
<proteinExistence type="predicted"/>
<dbReference type="Proteomes" id="UP001215231">
    <property type="component" value="Chromosome"/>
</dbReference>
<organism evidence="1 2">
    <name type="scientific">Thalassomonas haliotis</name>
    <dbReference type="NCBI Taxonomy" id="485448"/>
    <lineage>
        <taxon>Bacteria</taxon>
        <taxon>Pseudomonadati</taxon>
        <taxon>Pseudomonadota</taxon>
        <taxon>Gammaproteobacteria</taxon>
        <taxon>Alteromonadales</taxon>
        <taxon>Colwelliaceae</taxon>
        <taxon>Thalassomonas</taxon>
    </lineage>
</organism>
<dbReference type="Pfam" id="PF06996">
    <property type="entry name" value="T6SS_TssG"/>
    <property type="match status" value="1"/>
</dbReference>
<gene>
    <name evidence="1" type="primary">tssG</name>
    <name evidence="1" type="ORF">H3N35_12375</name>
</gene>
<dbReference type="PANTHER" id="PTHR35564:SF4">
    <property type="entry name" value="CYTOPLASMIC PROTEIN"/>
    <property type="match status" value="1"/>
</dbReference>
<dbReference type="RefSeq" id="WP_274054649.1">
    <property type="nucleotide sequence ID" value="NZ_CP059693.1"/>
</dbReference>
<protein>
    <submittedName>
        <fullName evidence="1">Type VI secretion system baseplate subunit TssG</fullName>
    </submittedName>
</protein>
<accession>A0ABY7VKM8</accession>
<name>A0ABY7VKM8_9GAMM</name>
<dbReference type="EMBL" id="CP059693">
    <property type="protein sequence ID" value="WDE14131.1"/>
    <property type="molecule type" value="Genomic_DNA"/>
</dbReference>